<feature type="domain" description="ABC3 transporter permease C-terminal" evidence="7">
    <location>
        <begin position="674"/>
        <end position="784"/>
    </location>
</feature>
<evidence type="ECO:0000256" key="5">
    <source>
        <dbReference type="ARBA" id="ARBA00023136"/>
    </source>
</evidence>
<evidence type="ECO:0000259" key="8">
    <source>
        <dbReference type="Pfam" id="PF12704"/>
    </source>
</evidence>
<dbReference type="RefSeq" id="WP_090409500.1">
    <property type="nucleotide sequence ID" value="NZ_FNDQ01000016.1"/>
</dbReference>
<dbReference type="PANTHER" id="PTHR30572:SF18">
    <property type="entry name" value="ABC-TYPE MACROLIDE FAMILY EXPORT SYSTEM PERMEASE COMPONENT 2"/>
    <property type="match status" value="1"/>
</dbReference>
<feature type="transmembrane region" description="Helical" evidence="6">
    <location>
        <begin position="326"/>
        <end position="348"/>
    </location>
</feature>
<feature type="domain" description="ABC3 transporter permease C-terminal" evidence="7">
    <location>
        <begin position="287"/>
        <end position="393"/>
    </location>
</feature>
<feature type="domain" description="MacB-like periplasmic core" evidence="8">
    <location>
        <begin position="23"/>
        <end position="231"/>
    </location>
</feature>
<dbReference type="GO" id="GO:0005886">
    <property type="term" value="C:plasma membrane"/>
    <property type="evidence" value="ECO:0007669"/>
    <property type="project" value="UniProtKB-SubCell"/>
</dbReference>
<name>A0A1G8FFH1_9FLAO</name>
<accession>A0A1G8FFH1</accession>
<evidence type="ECO:0000256" key="1">
    <source>
        <dbReference type="ARBA" id="ARBA00004651"/>
    </source>
</evidence>
<feature type="transmembrane region" description="Helical" evidence="6">
    <location>
        <begin position="714"/>
        <end position="738"/>
    </location>
</feature>
<feature type="transmembrane region" description="Helical" evidence="6">
    <location>
        <begin position="368"/>
        <end position="393"/>
    </location>
</feature>
<evidence type="ECO:0000256" key="3">
    <source>
        <dbReference type="ARBA" id="ARBA00022692"/>
    </source>
</evidence>
<keyword evidence="3 6" id="KW-0812">Transmembrane</keyword>
<evidence type="ECO:0000313" key="10">
    <source>
        <dbReference type="Proteomes" id="UP000243588"/>
    </source>
</evidence>
<feature type="domain" description="MacB-like periplasmic core" evidence="8">
    <location>
        <begin position="420"/>
        <end position="632"/>
    </location>
</feature>
<feature type="transmembrane region" description="Helical" evidence="6">
    <location>
        <begin position="670"/>
        <end position="693"/>
    </location>
</feature>
<comment type="subcellular location">
    <subcellularLocation>
        <location evidence="1">Cell membrane</location>
        <topology evidence="1">Multi-pass membrane protein</topology>
    </subcellularLocation>
</comment>
<keyword evidence="10" id="KW-1185">Reference proteome</keyword>
<dbReference type="AlphaFoldDB" id="A0A1G8FFH1"/>
<evidence type="ECO:0000256" key="2">
    <source>
        <dbReference type="ARBA" id="ARBA00022475"/>
    </source>
</evidence>
<feature type="transmembrane region" description="Helical" evidence="6">
    <location>
        <begin position="414"/>
        <end position="438"/>
    </location>
</feature>
<dbReference type="PANTHER" id="PTHR30572">
    <property type="entry name" value="MEMBRANE COMPONENT OF TRANSPORTER-RELATED"/>
    <property type="match status" value="1"/>
</dbReference>
<evidence type="ECO:0000313" key="9">
    <source>
        <dbReference type="EMBL" id="SDH80782.1"/>
    </source>
</evidence>
<dbReference type="EMBL" id="FNDQ01000016">
    <property type="protein sequence ID" value="SDH80782.1"/>
    <property type="molecule type" value="Genomic_DNA"/>
</dbReference>
<dbReference type="Proteomes" id="UP000243588">
    <property type="component" value="Unassembled WGS sequence"/>
</dbReference>
<evidence type="ECO:0000256" key="6">
    <source>
        <dbReference type="SAM" id="Phobius"/>
    </source>
</evidence>
<dbReference type="InterPro" id="IPR003838">
    <property type="entry name" value="ABC3_permease_C"/>
</dbReference>
<keyword evidence="4 6" id="KW-1133">Transmembrane helix</keyword>
<feature type="transmembrane region" description="Helical" evidence="6">
    <location>
        <begin position="758"/>
        <end position="778"/>
    </location>
</feature>
<protein>
    <submittedName>
        <fullName evidence="9">Putative ABC transport system permease protein</fullName>
    </submittedName>
</protein>
<feature type="transmembrane region" description="Helical" evidence="6">
    <location>
        <begin position="282"/>
        <end position="301"/>
    </location>
</feature>
<organism evidence="9 10">
    <name type="scientific">Myroides phaeus</name>
    <dbReference type="NCBI Taxonomy" id="702745"/>
    <lineage>
        <taxon>Bacteria</taxon>
        <taxon>Pseudomonadati</taxon>
        <taxon>Bacteroidota</taxon>
        <taxon>Flavobacteriia</taxon>
        <taxon>Flavobacteriales</taxon>
        <taxon>Flavobacteriaceae</taxon>
        <taxon>Myroides</taxon>
    </lineage>
</organism>
<feature type="transmembrane region" description="Helical" evidence="6">
    <location>
        <begin position="20"/>
        <end position="41"/>
    </location>
</feature>
<sequence length="792" mass="90781">MLTNWFKIYLNYIGKTKMFFLWNILGLAIGIASVLMAVVHLKEEYSYNRWITDIDQLYEVNIEMGEQGNSVLIPAGVGPSLMQAGEVESYCYFALEYIDFYGESRQEQGIVNKILNTQKTFFDFYNFDFIYGQPERVFNKELSVAISEQTAKRFFGEVNPIGDTLSLAHQKYVVNGVYRLNQKATIMPDVVIANIEWNTADSPSLWQENTSGLVVRISKEQPLENISKKVSAEYYEKRKQNKYDNDAGDKIAVKLSSLKEGRFDSKQTALLEGRSKIETVKLIFGSSLLIFFLAILNYISLNQANVLRRVKEFKIRRIIGASKRQIVGQIIFETVLNAVIALCLALVFVELSLPVYNNFLHSELQFEIGKLIGVLVLLLLAVICFGGVLPALYANYIALRNLTNAPFVKGYKGAGWRGTIVTVQVVIAFFFLIVGWIINNQVGFMQKQPLGFEGDNVYQVKLYTQQIRRKFYRNDKLVEALQGIKGVEDVSLSTISYRAKAVNHNYTAYLGLNKITDFVMEGVDDNYIQMLGFEHIAQANIAVDSLSTVVVNQQFVDKVGKRADEVVGEIISFDGNTYIVKGVINNFYRDGFDEVIKPMVLFNWKDIDFLPYSIESISIRIAEGIKEETLERIQAFWLVNVDYEYPFEPILVKEQFAQTYQKVLSQRDMFVLWIVAVVLISLFGLYAVISFVVERRLKEIVIRKVLGADTGQMLRQLLLPYVIMVIVGYALVVYPTYWLMNKWLMRFSYRQEIELLPFIYAFVLLLGLILLILTTKVLRATRINVLKYIKYE</sequence>
<evidence type="ECO:0000259" key="7">
    <source>
        <dbReference type="Pfam" id="PF02687"/>
    </source>
</evidence>
<keyword evidence="2" id="KW-1003">Cell membrane</keyword>
<gene>
    <name evidence="9" type="ORF">SAMN05421818_11641</name>
</gene>
<dbReference type="InterPro" id="IPR050250">
    <property type="entry name" value="Macrolide_Exporter_MacB"/>
</dbReference>
<evidence type="ECO:0000256" key="4">
    <source>
        <dbReference type="ARBA" id="ARBA00022989"/>
    </source>
</evidence>
<proteinExistence type="predicted"/>
<dbReference type="STRING" id="702745.SAMN05421818_11641"/>
<dbReference type="Pfam" id="PF02687">
    <property type="entry name" value="FtsX"/>
    <property type="match status" value="2"/>
</dbReference>
<dbReference type="GO" id="GO:0022857">
    <property type="term" value="F:transmembrane transporter activity"/>
    <property type="evidence" value="ECO:0007669"/>
    <property type="project" value="TreeGrafter"/>
</dbReference>
<keyword evidence="5 6" id="KW-0472">Membrane</keyword>
<reference evidence="10" key="1">
    <citation type="submission" date="2016-10" db="EMBL/GenBank/DDBJ databases">
        <authorList>
            <person name="Varghese N."/>
            <person name="Submissions S."/>
        </authorList>
    </citation>
    <scope>NUCLEOTIDE SEQUENCE [LARGE SCALE GENOMIC DNA]</scope>
    <source>
        <strain evidence="10">DSM 23313</strain>
    </source>
</reference>
<dbReference type="InterPro" id="IPR025857">
    <property type="entry name" value="MacB_PCD"/>
</dbReference>
<dbReference type="Pfam" id="PF12704">
    <property type="entry name" value="MacB_PCD"/>
    <property type="match status" value="2"/>
</dbReference>